<gene>
    <name evidence="1" type="ordered locus">SGRA_0429</name>
</gene>
<dbReference type="HOGENOM" id="CLU_186094_0_0_10"/>
<reference evidence="1 2" key="1">
    <citation type="journal article" date="2012" name="Stand. Genomic Sci.">
        <title>Complete genome sequencing and analysis of Saprospira grandis str. Lewin, a predatory marine bacterium.</title>
        <authorList>
            <person name="Saw J.H."/>
            <person name="Yuryev A."/>
            <person name="Kanbe M."/>
            <person name="Hou S."/>
            <person name="Young A.G."/>
            <person name="Aizawa S."/>
            <person name="Alam M."/>
        </authorList>
    </citation>
    <scope>NUCLEOTIDE SEQUENCE [LARGE SCALE GENOMIC DNA]</scope>
    <source>
        <strain evidence="1 2">Lewin</strain>
    </source>
</reference>
<accession>H6L932</accession>
<organism evidence="1 2">
    <name type="scientific">Saprospira grandis (strain Lewin)</name>
    <dbReference type="NCBI Taxonomy" id="984262"/>
    <lineage>
        <taxon>Bacteria</taxon>
        <taxon>Pseudomonadati</taxon>
        <taxon>Bacteroidota</taxon>
        <taxon>Saprospiria</taxon>
        <taxon>Saprospirales</taxon>
        <taxon>Saprospiraceae</taxon>
        <taxon>Saprospira</taxon>
    </lineage>
</organism>
<dbReference type="KEGG" id="sgn:SGRA_0429"/>
<dbReference type="Proteomes" id="UP000007519">
    <property type="component" value="Chromosome"/>
</dbReference>
<evidence type="ECO:0000313" key="2">
    <source>
        <dbReference type="Proteomes" id="UP000007519"/>
    </source>
</evidence>
<dbReference type="OrthoDB" id="5918399at2"/>
<dbReference type="EMBL" id="CP002831">
    <property type="protein sequence ID" value="AFC23168.1"/>
    <property type="molecule type" value="Genomic_DNA"/>
</dbReference>
<dbReference type="RefSeq" id="WP_014373415.1">
    <property type="nucleotide sequence ID" value="NC_016940.1"/>
</dbReference>
<sequence>MEIKYGVVGLILKGDDQAKYVKIEDDTSGSTGGIYILISEDEFFTKNVFDDWLPNKDDILEYVEESRWEIQWR</sequence>
<keyword evidence="2" id="KW-1185">Reference proteome</keyword>
<proteinExistence type="predicted"/>
<evidence type="ECO:0000313" key="1">
    <source>
        <dbReference type="EMBL" id="AFC23168.1"/>
    </source>
</evidence>
<protein>
    <submittedName>
        <fullName evidence="1">Uncharacterized protein</fullName>
    </submittedName>
</protein>
<dbReference type="STRING" id="984262.SGRA_0429"/>
<name>H6L932_SAPGL</name>
<dbReference type="AlphaFoldDB" id="H6L932"/>